<dbReference type="EMBL" id="RJJR01000034">
    <property type="protein sequence ID" value="RNI31747.1"/>
    <property type="molecule type" value="Genomic_DNA"/>
</dbReference>
<name>A0A3M9N368_9BACT</name>
<evidence type="ECO:0000256" key="1">
    <source>
        <dbReference type="SAM" id="Phobius"/>
    </source>
</evidence>
<keyword evidence="3" id="KW-1185">Reference proteome</keyword>
<proteinExistence type="predicted"/>
<keyword evidence="1" id="KW-0472">Membrane</keyword>
<feature type="transmembrane region" description="Helical" evidence="1">
    <location>
        <begin position="38"/>
        <end position="57"/>
    </location>
</feature>
<comment type="caution">
    <text evidence="2">The sequence shown here is derived from an EMBL/GenBank/DDBJ whole genome shotgun (WGS) entry which is preliminary data.</text>
</comment>
<accession>A0A3M9N368</accession>
<feature type="transmembrane region" description="Helical" evidence="1">
    <location>
        <begin position="6"/>
        <end position="26"/>
    </location>
</feature>
<dbReference type="Proteomes" id="UP000267223">
    <property type="component" value="Unassembled WGS sequence"/>
</dbReference>
<evidence type="ECO:0000313" key="3">
    <source>
        <dbReference type="Proteomes" id="UP000267223"/>
    </source>
</evidence>
<dbReference type="AlphaFoldDB" id="A0A3M9N368"/>
<sequence length="157" mass="17823">MANFMINGFFIFLLVITIVTALIGIFHRQRIQKTKSELITLLITVLTFITLIFYPLLTGHTKGEKWIEAVNKDSTHSISKENLTLRKNGNFTIDLIEADFGSISGTYNKSADTIFLEQASIDKTNSKITSKYLMKLNELVPLFDTINKIKFKITSIN</sequence>
<dbReference type="RefSeq" id="WP_123122746.1">
    <property type="nucleotide sequence ID" value="NZ_RJJR01000034.1"/>
</dbReference>
<reference evidence="2 3" key="1">
    <citation type="submission" date="2018-11" db="EMBL/GenBank/DDBJ databases">
        <title>Draft genome sequence of Ferruginibacter sp. BO-59.</title>
        <authorList>
            <person name="Im W.T."/>
        </authorList>
    </citation>
    <scope>NUCLEOTIDE SEQUENCE [LARGE SCALE GENOMIC DNA]</scope>
    <source>
        <strain evidence="2 3">BO-59</strain>
    </source>
</reference>
<keyword evidence="1" id="KW-0812">Transmembrane</keyword>
<keyword evidence="1" id="KW-1133">Transmembrane helix</keyword>
<protein>
    <submittedName>
        <fullName evidence="2">Uncharacterized protein</fullName>
    </submittedName>
</protein>
<organism evidence="2 3">
    <name type="scientific">Hanamia caeni</name>
    <dbReference type="NCBI Taxonomy" id="2294116"/>
    <lineage>
        <taxon>Bacteria</taxon>
        <taxon>Pseudomonadati</taxon>
        <taxon>Bacteroidota</taxon>
        <taxon>Chitinophagia</taxon>
        <taxon>Chitinophagales</taxon>
        <taxon>Chitinophagaceae</taxon>
        <taxon>Hanamia</taxon>
    </lineage>
</organism>
<gene>
    <name evidence="2" type="ORF">EFY79_21085</name>
</gene>
<evidence type="ECO:0000313" key="2">
    <source>
        <dbReference type="EMBL" id="RNI31747.1"/>
    </source>
</evidence>